<dbReference type="OrthoDB" id="7554944at2759"/>
<name>A0A6I9W238_9HYME</name>
<proteinExistence type="predicted"/>
<dbReference type="AlphaFoldDB" id="A0A6I9W238"/>
<sequence length="109" mass="12529">MTQLLSGHGCFNEFLYKIDRTPSPICAHCTSGKRDSADHTLLECRAWFWHRYNLYDSLCFELGDIDPPDLGKILEAMLGGRRQWSAMHLFAKKVMLAKEQAKRERQGIG</sequence>
<protein>
    <submittedName>
        <fullName evidence="2">Uncharacterized protein LOC105426282</fullName>
    </submittedName>
</protein>
<keyword evidence="1" id="KW-1185">Reference proteome</keyword>
<gene>
    <name evidence="2" type="primary">LOC105426282</name>
</gene>
<organism evidence="1 2">
    <name type="scientific">Pogonomyrmex barbatus</name>
    <name type="common">red harvester ant</name>
    <dbReference type="NCBI Taxonomy" id="144034"/>
    <lineage>
        <taxon>Eukaryota</taxon>
        <taxon>Metazoa</taxon>
        <taxon>Ecdysozoa</taxon>
        <taxon>Arthropoda</taxon>
        <taxon>Hexapoda</taxon>
        <taxon>Insecta</taxon>
        <taxon>Pterygota</taxon>
        <taxon>Neoptera</taxon>
        <taxon>Endopterygota</taxon>
        <taxon>Hymenoptera</taxon>
        <taxon>Apocrita</taxon>
        <taxon>Aculeata</taxon>
        <taxon>Formicoidea</taxon>
        <taxon>Formicidae</taxon>
        <taxon>Myrmicinae</taxon>
        <taxon>Pogonomyrmex</taxon>
    </lineage>
</organism>
<dbReference type="Proteomes" id="UP000504615">
    <property type="component" value="Unplaced"/>
</dbReference>
<evidence type="ECO:0000313" key="2">
    <source>
        <dbReference type="RefSeq" id="XP_011635743.1"/>
    </source>
</evidence>
<dbReference type="GeneID" id="105426282"/>
<dbReference type="RefSeq" id="XP_011635743.1">
    <property type="nucleotide sequence ID" value="XM_011637441.1"/>
</dbReference>
<reference evidence="2" key="1">
    <citation type="submission" date="2025-08" db="UniProtKB">
        <authorList>
            <consortium name="RefSeq"/>
        </authorList>
    </citation>
    <scope>IDENTIFICATION</scope>
</reference>
<dbReference type="KEGG" id="pbar:105426282"/>
<evidence type="ECO:0000313" key="1">
    <source>
        <dbReference type="Proteomes" id="UP000504615"/>
    </source>
</evidence>
<accession>A0A6I9W238</accession>